<sequence length="473" mass="51756">MPSSASHTSPSAMASLGTAPDDVLAEIIYCATAQWPEAPALLAAVSHSFHRVAHSTPSAWNRLVLHMKAGNDAQTLGKTALWLDRSRSCAVDVEVSLEAGEEGVHVHEAVTSLIREHSDRIPSMKVRCPSQAAASTYFTSLFPDLATAPHGLHHLVLEVAPEIGASSTSRAPSFQISLPTSLRTLRLHTSAVPAFPSPLTNLRKLYLIRPLAATPLTLSEFACIIEAAASLTSIHIKSRVFGALPCDPVVFPALRTLTLWANNLPRLLDFFSAPILDVLKLNDLDSKRPRASAESCDAIWRLVIRSAGRETPRTLGLTNIATGEDDREAQCRGWVTCLRRLYSLEEIRLAHAPVERMLTLLSSRFRVAEEESAEQDGEFLCPRLRRVCISADPSDAAARQMRDARPEVEVVRLAAEREGLLKAESISRMPSLRELNEIMLHQRTHIPGVSGFGFGSAFDVARRKRTKSGEEAK</sequence>
<gene>
    <name evidence="1" type="ORF">SCHCODRAFT_107199</name>
</gene>
<accession>D8PXJ5</accession>
<dbReference type="HOGENOM" id="CLU_612635_0_0_1"/>
<dbReference type="OrthoDB" id="3006100at2759"/>
<evidence type="ECO:0000313" key="2">
    <source>
        <dbReference type="Proteomes" id="UP000007431"/>
    </source>
</evidence>
<reference evidence="1 2" key="1">
    <citation type="journal article" date="2010" name="Nat. Biotechnol.">
        <title>Genome sequence of the model mushroom Schizophyllum commune.</title>
        <authorList>
            <person name="Ohm R.A."/>
            <person name="de Jong J.F."/>
            <person name="Lugones L.G."/>
            <person name="Aerts A."/>
            <person name="Kothe E."/>
            <person name="Stajich J.E."/>
            <person name="de Vries R.P."/>
            <person name="Record E."/>
            <person name="Levasseur A."/>
            <person name="Baker S.E."/>
            <person name="Bartholomew K.A."/>
            <person name="Coutinho P.M."/>
            <person name="Erdmann S."/>
            <person name="Fowler T.J."/>
            <person name="Gathman A.C."/>
            <person name="Lombard V."/>
            <person name="Henrissat B."/>
            <person name="Knabe N."/>
            <person name="Kuees U."/>
            <person name="Lilly W.W."/>
            <person name="Lindquist E."/>
            <person name="Lucas S."/>
            <person name="Magnuson J.K."/>
            <person name="Piumi F."/>
            <person name="Raudaskoski M."/>
            <person name="Salamov A."/>
            <person name="Schmutz J."/>
            <person name="Schwarze F.W.M.R."/>
            <person name="vanKuyk P.A."/>
            <person name="Horton J.S."/>
            <person name="Grigoriev I.V."/>
            <person name="Woesten H.A.B."/>
        </authorList>
    </citation>
    <scope>NUCLEOTIDE SEQUENCE [LARGE SCALE GENOMIC DNA]</scope>
    <source>
        <strain evidence="2">H4-8 / FGSC 9210</strain>
    </source>
</reference>
<dbReference type="eggNOG" id="ENOG502STUW">
    <property type="taxonomic scope" value="Eukaryota"/>
</dbReference>
<dbReference type="Proteomes" id="UP000007431">
    <property type="component" value="Unassembled WGS sequence"/>
</dbReference>
<dbReference type="EMBL" id="GL377304">
    <property type="protein sequence ID" value="EFI99091.1"/>
    <property type="molecule type" value="Genomic_DNA"/>
</dbReference>
<evidence type="ECO:0000313" key="1">
    <source>
        <dbReference type="EMBL" id="EFI99091.1"/>
    </source>
</evidence>
<dbReference type="InParanoid" id="D8PXJ5"/>
<feature type="non-terminal residue" evidence="1">
    <location>
        <position position="473"/>
    </location>
</feature>
<dbReference type="RefSeq" id="XP_003033994.1">
    <property type="nucleotide sequence ID" value="XM_003033948.1"/>
</dbReference>
<dbReference type="GeneID" id="9586556"/>
<dbReference type="AlphaFoldDB" id="D8PXJ5"/>
<proteinExistence type="predicted"/>
<dbReference type="Gene3D" id="3.80.10.10">
    <property type="entry name" value="Ribonuclease Inhibitor"/>
    <property type="match status" value="1"/>
</dbReference>
<dbReference type="SUPFAM" id="SSF52047">
    <property type="entry name" value="RNI-like"/>
    <property type="match status" value="1"/>
</dbReference>
<evidence type="ECO:0008006" key="3">
    <source>
        <dbReference type="Google" id="ProtNLM"/>
    </source>
</evidence>
<keyword evidence="2" id="KW-1185">Reference proteome</keyword>
<dbReference type="InterPro" id="IPR032675">
    <property type="entry name" value="LRR_dom_sf"/>
</dbReference>
<dbReference type="OMA" id="GAQTWEW"/>
<name>D8PXJ5_SCHCM</name>
<dbReference type="KEGG" id="scm:SCHCO_02616261"/>
<organism evidence="2">
    <name type="scientific">Schizophyllum commune (strain H4-8 / FGSC 9210)</name>
    <name type="common">Split gill fungus</name>
    <dbReference type="NCBI Taxonomy" id="578458"/>
    <lineage>
        <taxon>Eukaryota</taxon>
        <taxon>Fungi</taxon>
        <taxon>Dikarya</taxon>
        <taxon>Basidiomycota</taxon>
        <taxon>Agaricomycotina</taxon>
        <taxon>Agaricomycetes</taxon>
        <taxon>Agaricomycetidae</taxon>
        <taxon>Agaricales</taxon>
        <taxon>Schizophyllaceae</taxon>
        <taxon>Schizophyllum</taxon>
    </lineage>
</organism>
<protein>
    <recommendedName>
        <fullName evidence="3">F-box domain-containing protein</fullName>
    </recommendedName>
</protein>
<dbReference type="VEuPathDB" id="FungiDB:SCHCODRAFT_02616261"/>